<organism evidence="1 2">
    <name type="scientific">Pluteus cervinus</name>
    <dbReference type="NCBI Taxonomy" id="181527"/>
    <lineage>
        <taxon>Eukaryota</taxon>
        <taxon>Fungi</taxon>
        <taxon>Dikarya</taxon>
        <taxon>Basidiomycota</taxon>
        <taxon>Agaricomycotina</taxon>
        <taxon>Agaricomycetes</taxon>
        <taxon>Agaricomycetidae</taxon>
        <taxon>Agaricales</taxon>
        <taxon>Pluteineae</taxon>
        <taxon>Pluteaceae</taxon>
        <taxon>Pluteus</taxon>
    </lineage>
</organism>
<proteinExistence type="predicted"/>
<evidence type="ECO:0000313" key="1">
    <source>
        <dbReference type="EMBL" id="TFK71834.1"/>
    </source>
</evidence>
<accession>A0ACD3B2L6</accession>
<name>A0ACD3B2L6_9AGAR</name>
<protein>
    <submittedName>
        <fullName evidence="1">Uncharacterized protein</fullName>
    </submittedName>
</protein>
<dbReference type="EMBL" id="ML208293">
    <property type="protein sequence ID" value="TFK71834.1"/>
    <property type="molecule type" value="Genomic_DNA"/>
</dbReference>
<sequence>MSGCALVKPDLMFNPLTFLLLLNEAIHASLLWGQPIINHLQGRQGVNISTVPPPCVQDCTDFVTYTQICGNPPGTSNPTCGCIHETIDYIVDCFNCLISYHITAVQLGQGMLDQWIDRCNAAGVDLPNATVNGGISHATSVHQNNIHTVTRPSTTMVALPTPSGTNTGLPIGANSKGGSGHGQTGDGVVSIIPQTLFGVVLSMMMLSASILL</sequence>
<gene>
    <name evidence="1" type="ORF">BDN72DRAFT_410385</name>
</gene>
<dbReference type="Proteomes" id="UP000308600">
    <property type="component" value="Unassembled WGS sequence"/>
</dbReference>
<evidence type="ECO:0000313" key="2">
    <source>
        <dbReference type="Proteomes" id="UP000308600"/>
    </source>
</evidence>
<reference evidence="1 2" key="1">
    <citation type="journal article" date="2019" name="Nat. Ecol. Evol.">
        <title>Megaphylogeny resolves global patterns of mushroom evolution.</title>
        <authorList>
            <person name="Varga T."/>
            <person name="Krizsan K."/>
            <person name="Foldi C."/>
            <person name="Dima B."/>
            <person name="Sanchez-Garcia M."/>
            <person name="Sanchez-Ramirez S."/>
            <person name="Szollosi G.J."/>
            <person name="Szarkandi J.G."/>
            <person name="Papp V."/>
            <person name="Albert L."/>
            <person name="Andreopoulos W."/>
            <person name="Angelini C."/>
            <person name="Antonin V."/>
            <person name="Barry K.W."/>
            <person name="Bougher N.L."/>
            <person name="Buchanan P."/>
            <person name="Buyck B."/>
            <person name="Bense V."/>
            <person name="Catcheside P."/>
            <person name="Chovatia M."/>
            <person name="Cooper J."/>
            <person name="Damon W."/>
            <person name="Desjardin D."/>
            <person name="Finy P."/>
            <person name="Geml J."/>
            <person name="Haridas S."/>
            <person name="Hughes K."/>
            <person name="Justo A."/>
            <person name="Karasinski D."/>
            <person name="Kautmanova I."/>
            <person name="Kiss B."/>
            <person name="Kocsube S."/>
            <person name="Kotiranta H."/>
            <person name="LaButti K.M."/>
            <person name="Lechner B.E."/>
            <person name="Liimatainen K."/>
            <person name="Lipzen A."/>
            <person name="Lukacs Z."/>
            <person name="Mihaltcheva S."/>
            <person name="Morgado L.N."/>
            <person name="Niskanen T."/>
            <person name="Noordeloos M.E."/>
            <person name="Ohm R.A."/>
            <person name="Ortiz-Santana B."/>
            <person name="Ovrebo C."/>
            <person name="Racz N."/>
            <person name="Riley R."/>
            <person name="Savchenko A."/>
            <person name="Shiryaev A."/>
            <person name="Soop K."/>
            <person name="Spirin V."/>
            <person name="Szebenyi C."/>
            <person name="Tomsovsky M."/>
            <person name="Tulloss R.E."/>
            <person name="Uehling J."/>
            <person name="Grigoriev I.V."/>
            <person name="Vagvolgyi C."/>
            <person name="Papp T."/>
            <person name="Martin F.M."/>
            <person name="Miettinen O."/>
            <person name="Hibbett D.S."/>
            <person name="Nagy L.G."/>
        </authorList>
    </citation>
    <scope>NUCLEOTIDE SEQUENCE [LARGE SCALE GENOMIC DNA]</scope>
    <source>
        <strain evidence="1 2">NL-1719</strain>
    </source>
</reference>
<keyword evidence="2" id="KW-1185">Reference proteome</keyword>